<dbReference type="EMBL" id="UINC01002040">
    <property type="protein sequence ID" value="SUZ92206.1"/>
    <property type="molecule type" value="Genomic_DNA"/>
</dbReference>
<accession>A0A381RK58</accession>
<evidence type="ECO:0000259" key="1">
    <source>
        <dbReference type="Pfam" id="PF16011"/>
    </source>
</evidence>
<organism evidence="2">
    <name type="scientific">marine metagenome</name>
    <dbReference type="NCBI Taxonomy" id="408172"/>
    <lineage>
        <taxon>unclassified sequences</taxon>
        <taxon>metagenomes</taxon>
        <taxon>ecological metagenomes</taxon>
    </lineage>
</organism>
<dbReference type="GO" id="GO:0004553">
    <property type="term" value="F:hydrolase activity, hydrolyzing O-glycosyl compounds"/>
    <property type="evidence" value="ECO:0007669"/>
    <property type="project" value="InterPro"/>
</dbReference>
<dbReference type="InterPro" id="IPR010502">
    <property type="entry name" value="Carb-bd_dom_fam9"/>
</dbReference>
<dbReference type="CDD" id="cd09620">
    <property type="entry name" value="CBM9_like_3"/>
    <property type="match status" value="1"/>
</dbReference>
<dbReference type="Pfam" id="PF16011">
    <property type="entry name" value="CBM9_2"/>
    <property type="match status" value="1"/>
</dbReference>
<name>A0A381RK58_9ZZZZ</name>
<dbReference type="GO" id="GO:0016052">
    <property type="term" value="P:carbohydrate catabolic process"/>
    <property type="evidence" value="ECO:0007669"/>
    <property type="project" value="InterPro"/>
</dbReference>
<dbReference type="Gene3D" id="2.60.40.1190">
    <property type="match status" value="1"/>
</dbReference>
<feature type="domain" description="Carbohydrate-binding" evidence="1">
    <location>
        <begin position="48"/>
        <end position="239"/>
    </location>
</feature>
<proteinExistence type="predicted"/>
<protein>
    <recommendedName>
        <fullName evidence="1">Carbohydrate-binding domain-containing protein</fullName>
    </recommendedName>
</protein>
<dbReference type="GO" id="GO:0030246">
    <property type="term" value="F:carbohydrate binding"/>
    <property type="evidence" value="ECO:0007669"/>
    <property type="project" value="InterPro"/>
</dbReference>
<sequence length="240" mass="27995">MKTYIIAIFFSIVLIECVKMDSDVKILKVNKTTISEPLNFKTISKVLENEAGLHSINLVGWKKFPYRPKVDFRIAHIDSLLLLKFYVNENHILAKRSSPNSATHKDSCVEFFIDPNRDGNYYNFEFNCIGTTHLAYGPNRQKRTFIDKDLISDQIKVWSTLGNQIFDERSGNFNWEMVILIPSSIFINNENFSFTKLRANANFYKCGDETQKPHYLTWNPVETSNPDFHRPEFFGKLIFE</sequence>
<gene>
    <name evidence="2" type="ORF">METZ01_LOCUS45060</name>
</gene>
<dbReference type="SUPFAM" id="SSF49344">
    <property type="entry name" value="CBD9-like"/>
    <property type="match status" value="1"/>
</dbReference>
<reference evidence="2" key="1">
    <citation type="submission" date="2018-05" db="EMBL/GenBank/DDBJ databases">
        <authorList>
            <person name="Lanie J.A."/>
            <person name="Ng W.-L."/>
            <person name="Kazmierczak K.M."/>
            <person name="Andrzejewski T.M."/>
            <person name="Davidsen T.M."/>
            <person name="Wayne K.J."/>
            <person name="Tettelin H."/>
            <person name="Glass J.I."/>
            <person name="Rusch D."/>
            <person name="Podicherti R."/>
            <person name="Tsui H.-C.T."/>
            <person name="Winkler M.E."/>
        </authorList>
    </citation>
    <scope>NUCLEOTIDE SEQUENCE</scope>
</reference>
<dbReference type="AlphaFoldDB" id="A0A381RK58"/>
<evidence type="ECO:0000313" key="2">
    <source>
        <dbReference type="EMBL" id="SUZ92206.1"/>
    </source>
</evidence>